<evidence type="ECO:0000259" key="2">
    <source>
        <dbReference type="SMART" id="SM00848"/>
    </source>
</evidence>
<dbReference type="InterPro" id="IPR013201">
    <property type="entry name" value="Prot_inhib_I29"/>
</dbReference>
<gene>
    <name evidence="4" type="primary">LOC115887141</name>
</gene>
<evidence type="ECO:0000256" key="1">
    <source>
        <dbReference type="SAM" id="SignalP"/>
    </source>
</evidence>
<dbReference type="AlphaFoldDB" id="A0A6J2YHG8"/>
<accession>A0A6J2YHG8</accession>
<dbReference type="KEGG" id="soy:115887141"/>
<dbReference type="RefSeq" id="XP_030762340.1">
    <property type="nucleotide sequence ID" value="XM_030906480.1"/>
</dbReference>
<feature type="signal peptide" evidence="1">
    <location>
        <begin position="1"/>
        <end position="17"/>
    </location>
</feature>
<dbReference type="InterPro" id="IPR038765">
    <property type="entry name" value="Papain-like_cys_pep_sf"/>
</dbReference>
<organism evidence="3 4">
    <name type="scientific">Sitophilus oryzae</name>
    <name type="common">Rice weevil</name>
    <name type="synonym">Curculio oryzae</name>
    <dbReference type="NCBI Taxonomy" id="7048"/>
    <lineage>
        <taxon>Eukaryota</taxon>
        <taxon>Metazoa</taxon>
        <taxon>Ecdysozoa</taxon>
        <taxon>Arthropoda</taxon>
        <taxon>Hexapoda</taxon>
        <taxon>Insecta</taxon>
        <taxon>Pterygota</taxon>
        <taxon>Neoptera</taxon>
        <taxon>Endopterygota</taxon>
        <taxon>Coleoptera</taxon>
        <taxon>Polyphaga</taxon>
        <taxon>Cucujiformia</taxon>
        <taxon>Curculionidae</taxon>
        <taxon>Dryophthorinae</taxon>
        <taxon>Sitophilus</taxon>
    </lineage>
</organism>
<feature type="domain" description="Cathepsin propeptide inhibitor" evidence="2">
    <location>
        <begin position="32"/>
        <end position="92"/>
    </location>
</feature>
<evidence type="ECO:0000313" key="4">
    <source>
        <dbReference type="RefSeq" id="XP_030762340.1"/>
    </source>
</evidence>
<dbReference type="SMART" id="SM00848">
    <property type="entry name" value="Inhibitor_I29"/>
    <property type="match status" value="1"/>
</dbReference>
<evidence type="ECO:0000313" key="3">
    <source>
        <dbReference type="Proteomes" id="UP000504635"/>
    </source>
</evidence>
<sequence>MFIKLLIFSVLCVLLESAPLKVPELLSDEEEFEKFKLVHSKEYQSPEEEAFRFQIFQDNLKFIRNHNKKYEKGEVSFVLGINKYADLTHEEFKKQFSGGFKRPRH</sequence>
<dbReference type="Proteomes" id="UP000504635">
    <property type="component" value="Unplaced"/>
</dbReference>
<reference evidence="4" key="1">
    <citation type="submission" date="2025-08" db="UniProtKB">
        <authorList>
            <consortium name="RefSeq"/>
        </authorList>
    </citation>
    <scope>IDENTIFICATION</scope>
    <source>
        <tissue evidence="4">Gonads</tissue>
    </source>
</reference>
<dbReference type="Gene3D" id="1.10.287.2250">
    <property type="match status" value="1"/>
</dbReference>
<proteinExistence type="predicted"/>
<keyword evidence="1" id="KW-0732">Signal</keyword>
<keyword evidence="3" id="KW-1185">Reference proteome</keyword>
<dbReference type="SUPFAM" id="SSF54001">
    <property type="entry name" value="Cysteine proteinases"/>
    <property type="match status" value="1"/>
</dbReference>
<dbReference type="InParanoid" id="A0A6J2YHG8"/>
<name>A0A6J2YHG8_SITOR</name>
<dbReference type="Pfam" id="PF08246">
    <property type="entry name" value="Inhibitor_I29"/>
    <property type="match status" value="1"/>
</dbReference>
<dbReference type="FunCoup" id="A0A6J2YHG8">
    <property type="interactions" value="4"/>
</dbReference>
<feature type="chain" id="PRO_5026690367" evidence="1">
    <location>
        <begin position="18"/>
        <end position="105"/>
    </location>
</feature>
<dbReference type="GeneID" id="115887141"/>
<dbReference type="OrthoDB" id="5855924at2759"/>
<protein>
    <submittedName>
        <fullName evidence="4">Cathepsin L-like proteinase</fullName>
    </submittedName>
</protein>